<evidence type="ECO:0000313" key="1">
    <source>
        <dbReference type="EMBL" id="KAI6092976.1"/>
    </source>
</evidence>
<evidence type="ECO:0000313" key="2">
    <source>
        <dbReference type="Proteomes" id="UP001497680"/>
    </source>
</evidence>
<sequence>MLGDPEPRSDALRYGQPGLEVALDNSPEPVVPSSSAFAEHLAPEAVPHEYYSKGGWHAPPAVPPKGDYDKVALYSSPLAAGETPGLEPVSTLNQGKSRHRLYLLIALVVLVLIGAIVGGVVGGLSRRNHDDSTAIPATTNSPTQTTTGDPTSTSTTASTPTPTATLQFLQPNSKLAVTGWRTNDGFSIRLYYQDRKDNLRFSDYSSGEGSWSGSNKVSTADVMSGTPIGIGTIVSYDPAQLELFWLNSSSKLTGSNFRDGVTPLGGVWDSIDLFPVDVDTKSRLAMYWPYAMMQDGDNSFRLVTYLGAAPGGPWNNRTLGISGPAGTGMAIVPWTSTCASPCTSGFVYRGGDGRLAGFWVQRDLPVLDWDFDTPNTIPEETAIAAFAVAKTDDAKNGTDVYVLYQNEDNDIEFLAYDDGTWKGNSTLKGADAGTDITCVTEAVGENTNVISSQYDMSRCYFLSGGQIREVSYNGAGWKELGNIPLN</sequence>
<organism evidence="1 2">
    <name type="scientific">Hypoxylon rubiginosum</name>
    <dbReference type="NCBI Taxonomy" id="110542"/>
    <lineage>
        <taxon>Eukaryota</taxon>
        <taxon>Fungi</taxon>
        <taxon>Dikarya</taxon>
        <taxon>Ascomycota</taxon>
        <taxon>Pezizomycotina</taxon>
        <taxon>Sordariomycetes</taxon>
        <taxon>Xylariomycetidae</taxon>
        <taxon>Xylariales</taxon>
        <taxon>Hypoxylaceae</taxon>
        <taxon>Hypoxylon</taxon>
    </lineage>
</organism>
<dbReference type="EMBL" id="MU394282">
    <property type="protein sequence ID" value="KAI6092976.1"/>
    <property type="molecule type" value="Genomic_DNA"/>
</dbReference>
<accession>A0ACC0DKN3</accession>
<gene>
    <name evidence="1" type="ORF">F4821DRAFT_113904</name>
</gene>
<proteinExistence type="predicted"/>
<protein>
    <submittedName>
        <fullName evidence="1">Uncharacterized protein</fullName>
    </submittedName>
</protein>
<dbReference type="Proteomes" id="UP001497680">
    <property type="component" value="Unassembled WGS sequence"/>
</dbReference>
<name>A0ACC0DKN3_9PEZI</name>
<keyword evidence="2" id="KW-1185">Reference proteome</keyword>
<comment type="caution">
    <text evidence="1">The sequence shown here is derived from an EMBL/GenBank/DDBJ whole genome shotgun (WGS) entry which is preliminary data.</text>
</comment>
<reference evidence="1 2" key="1">
    <citation type="journal article" date="2022" name="New Phytol.">
        <title>Ecological generalism drives hyperdiversity of secondary metabolite gene clusters in xylarialean endophytes.</title>
        <authorList>
            <person name="Franco M.E.E."/>
            <person name="Wisecaver J.H."/>
            <person name="Arnold A.E."/>
            <person name="Ju Y.M."/>
            <person name="Slot J.C."/>
            <person name="Ahrendt S."/>
            <person name="Moore L.P."/>
            <person name="Eastman K.E."/>
            <person name="Scott K."/>
            <person name="Konkel Z."/>
            <person name="Mondo S.J."/>
            <person name="Kuo A."/>
            <person name="Hayes R.D."/>
            <person name="Haridas S."/>
            <person name="Andreopoulos B."/>
            <person name="Riley R."/>
            <person name="LaButti K."/>
            <person name="Pangilinan J."/>
            <person name="Lipzen A."/>
            <person name="Amirebrahimi M."/>
            <person name="Yan J."/>
            <person name="Adam C."/>
            <person name="Keymanesh K."/>
            <person name="Ng V."/>
            <person name="Louie K."/>
            <person name="Northen T."/>
            <person name="Drula E."/>
            <person name="Henrissat B."/>
            <person name="Hsieh H.M."/>
            <person name="Youens-Clark K."/>
            <person name="Lutzoni F."/>
            <person name="Miadlikowska J."/>
            <person name="Eastwood D.C."/>
            <person name="Hamelin R.C."/>
            <person name="Grigoriev I.V."/>
            <person name="U'Ren J.M."/>
        </authorList>
    </citation>
    <scope>NUCLEOTIDE SEQUENCE [LARGE SCALE GENOMIC DNA]</scope>
    <source>
        <strain evidence="1 2">ER1909</strain>
    </source>
</reference>